<dbReference type="OrthoDB" id="9812729at2"/>
<proteinExistence type="predicted"/>
<dbReference type="PANTHER" id="PTHR33608">
    <property type="entry name" value="BLL2464 PROTEIN"/>
    <property type="match status" value="1"/>
</dbReference>
<dbReference type="Pfam" id="PF01882">
    <property type="entry name" value="DUF58"/>
    <property type="match status" value="1"/>
</dbReference>
<accession>A0A545T576</accession>
<dbReference type="PANTHER" id="PTHR33608:SF3">
    <property type="entry name" value="SLR2013 PROTEIN"/>
    <property type="match status" value="1"/>
</dbReference>
<feature type="domain" description="DUF58" evidence="2">
    <location>
        <begin position="210"/>
        <end position="395"/>
    </location>
</feature>
<dbReference type="Proteomes" id="UP000317839">
    <property type="component" value="Unassembled WGS sequence"/>
</dbReference>
<keyword evidence="4" id="KW-1185">Reference proteome</keyword>
<reference evidence="3 4" key="1">
    <citation type="submission" date="2019-06" db="EMBL/GenBank/DDBJ databases">
        <title>Draft genome of Aliikangiella marina GYP-15.</title>
        <authorList>
            <person name="Wang G."/>
        </authorList>
    </citation>
    <scope>NUCLEOTIDE SEQUENCE [LARGE SCALE GENOMIC DNA]</scope>
    <source>
        <strain evidence="3 4">GYP-15</strain>
    </source>
</reference>
<evidence type="ECO:0000313" key="3">
    <source>
        <dbReference type="EMBL" id="TQV72387.1"/>
    </source>
</evidence>
<feature type="transmembrane region" description="Helical" evidence="1">
    <location>
        <begin position="44"/>
        <end position="62"/>
    </location>
</feature>
<dbReference type="AlphaFoldDB" id="A0A545T576"/>
<protein>
    <submittedName>
        <fullName evidence="3">DUF58 domain-containing protein</fullName>
    </submittedName>
</protein>
<evidence type="ECO:0000259" key="2">
    <source>
        <dbReference type="Pfam" id="PF01882"/>
    </source>
</evidence>
<comment type="caution">
    <text evidence="3">The sequence shown here is derived from an EMBL/GenBank/DDBJ whole genome shotgun (WGS) entry which is preliminary data.</text>
</comment>
<name>A0A545T576_9GAMM</name>
<keyword evidence="1" id="KW-1133">Transmembrane helix</keyword>
<dbReference type="RefSeq" id="WP_142943717.1">
    <property type="nucleotide sequence ID" value="NZ_VIKR01000005.1"/>
</dbReference>
<keyword evidence="1" id="KW-0812">Transmembrane</keyword>
<organism evidence="3 4">
    <name type="scientific">Aliikangiella marina</name>
    <dbReference type="NCBI Taxonomy" id="1712262"/>
    <lineage>
        <taxon>Bacteria</taxon>
        <taxon>Pseudomonadati</taxon>
        <taxon>Pseudomonadota</taxon>
        <taxon>Gammaproteobacteria</taxon>
        <taxon>Oceanospirillales</taxon>
        <taxon>Pleioneaceae</taxon>
        <taxon>Aliikangiella</taxon>
    </lineage>
</organism>
<dbReference type="EMBL" id="VIKR01000005">
    <property type="protein sequence ID" value="TQV72387.1"/>
    <property type="molecule type" value="Genomic_DNA"/>
</dbReference>
<gene>
    <name evidence="3" type="ORF">FLL45_19445</name>
</gene>
<evidence type="ECO:0000313" key="4">
    <source>
        <dbReference type="Proteomes" id="UP000317839"/>
    </source>
</evidence>
<keyword evidence="1" id="KW-0472">Membrane</keyword>
<dbReference type="InterPro" id="IPR036465">
    <property type="entry name" value="vWFA_dom_sf"/>
</dbReference>
<dbReference type="Gene3D" id="3.40.50.410">
    <property type="entry name" value="von Willebrand factor, type A domain"/>
    <property type="match status" value="1"/>
</dbReference>
<dbReference type="SUPFAM" id="SSF53300">
    <property type="entry name" value="vWA-like"/>
    <property type="match status" value="1"/>
</dbReference>
<sequence length="447" mass="51069">MRLTAQSIALFTIWLMIAIADGVLRLLAFLETRDLSASILADVWFVLSILIVALFCWEIFSVRDLAKIKVSRKIAHTLPVNSFCDVRLVIEQQMSRGFKAEVIDHLPDFCVADGLPAKINLLPHHQVTVDYKIKAVERGDLKLQQCEFWVNSELGFLKRRVILPCESFSKVYPNYRSIMNYTLLATEQKTRQLGIRQRQQRGDGLEFHQLREYRMGDSLRQIDWRATSRLQKIISKDYQQERDQNIIFLLDSGRRMRTKDGDLSHFDQALNATLLVASIALRQGDAVGLKVFGGRDRFLPPKKGPSSINAMLNNVYDLHPTNKASDLIGAAESLNRQFKKRSLVVIVSNVRVEDKAELKTAVSSLKKHHLVMLANLKEQVLQDVLTEQVYDINDALKFSQTISYLQQRDKLHQMLTHDGVIAVDSLPSHLAVNMVNQYFDIKRSGQL</sequence>
<evidence type="ECO:0000256" key="1">
    <source>
        <dbReference type="SAM" id="Phobius"/>
    </source>
</evidence>
<dbReference type="InterPro" id="IPR002881">
    <property type="entry name" value="DUF58"/>
</dbReference>